<protein>
    <submittedName>
        <fullName evidence="1">Uncharacterized protein</fullName>
    </submittedName>
</protein>
<evidence type="ECO:0000313" key="1">
    <source>
        <dbReference type="EMBL" id="KAK1427780.1"/>
    </source>
</evidence>
<dbReference type="AlphaFoldDB" id="A0AAD8KXZ1"/>
<organism evidence="1 2">
    <name type="scientific">Tagetes erecta</name>
    <name type="common">African marigold</name>
    <dbReference type="NCBI Taxonomy" id="13708"/>
    <lineage>
        <taxon>Eukaryota</taxon>
        <taxon>Viridiplantae</taxon>
        <taxon>Streptophyta</taxon>
        <taxon>Embryophyta</taxon>
        <taxon>Tracheophyta</taxon>
        <taxon>Spermatophyta</taxon>
        <taxon>Magnoliopsida</taxon>
        <taxon>eudicotyledons</taxon>
        <taxon>Gunneridae</taxon>
        <taxon>Pentapetalae</taxon>
        <taxon>asterids</taxon>
        <taxon>campanulids</taxon>
        <taxon>Asterales</taxon>
        <taxon>Asteraceae</taxon>
        <taxon>Asteroideae</taxon>
        <taxon>Heliantheae alliance</taxon>
        <taxon>Tageteae</taxon>
        <taxon>Tagetes</taxon>
    </lineage>
</organism>
<keyword evidence="2" id="KW-1185">Reference proteome</keyword>
<reference evidence="1" key="1">
    <citation type="journal article" date="2023" name="bioRxiv">
        <title>Improved chromosome-level genome assembly for marigold (Tagetes erecta).</title>
        <authorList>
            <person name="Jiang F."/>
            <person name="Yuan L."/>
            <person name="Wang S."/>
            <person name="Wang H."/>
            <person name="Xu D."/>
            <person name="Wang A."/>
            <person name="Fan W."/>
        </authorList>
    </citation>
    <scope>NUCLEOTIDE SEQUENCE</scope>
    <source>
        <strain evidence="1">WSJ</strain>
        <tissue evidence="1">Leaf</tissue>
    </source>
</reference>
<dbReference type="Proteomes" id="UP001229421">
    <property type="component" value="Unassembled WGS sequence"/>
</dbReference>
<gene>
    <name evidence="1" type="ORF">QVD17_16475</name>
</gene>
<comment type="caution">
    <text evidence="1">The sequence shown here is derived from an EMBL/GenBank/DDBJ whole genome shotgun (WGS) entry which is preliminary data.</text>
</comment>
<accession>A0AAD8KXZ1</accession>
<proteinExistence type="predicted"/>
<dbReference type="EMBL" id="JAUHHV010000004">
    <property type="protein sequence ID" value="KAK1427780.1"/>
    <property type="molecule type" value="Genomic_DNA"/>
</dbReference>
<name>A0AAD8KXZ1_TARER</name>
<sequence>MGRLCESVNDDPNRIIPTTGSWKFSDKVHGYHFPFPDGFWCSALTYAAAAKTQTDFRFTVVSRQPHPTTLYTSNPSPPQSRVRCCQENHAATAANPCPDSSVSRCFDSDQRLAGGCREATVATPRFRIFCS</sequence>
<evidence type="ECO:0000313" key="2">
    <source>
        <dbReference type="Proteomes" id="UP001229421"/>
    </source>
</evidence>